<dbReference type="Pfam" id="PF16495">
    <property type="entry name" value="SWIRM-assoc_1"/>
    <property type="match status" value="1"/>
</dbReference>
<gene>
    <name evidence="4" type="ORF">THAOC_04879</name>
</gene>
<proteinExistence type="predicted"/>
<sequence>HRRRRRGGKQTVVVVKSESAPAPPPPKPAKATVSRPVPLPDTVKLSSSLHNPSAVPHHRRLGQDVRAAAGLVRQDEGVGLREAPPPRVVQRHGAAPVRVDVPVHEGEDARARQDEPAAAHHRHGDPTERPGGRREPHEDAQVPLGPRPDQRRTGRGDVSGGPVRRQDRVRGHEARDAASGRFVVDWDGVAKEVGDGASPADCQRAFLSPPSEEAKLIADVSAGGGVAGVGAGADTVSRIVDDVDPGVIRAAVDAALNASAGGGDGADVDVDAARRAGIVGAVAASAASGLREQEDEISRTLMEIAEQRIRRLENRTAVLDDVEALLEAERVSLELERRDLYTARCRHWFGDGY</sequence>
<dbReference type="eggNOG" id="KOG1279">
    <property type="taxonomic scope" value="Eukaryota"/>
</dbReference>
<dbReference type="OrthoDB" id="118550at2759"/>
<evidence type="ECO:0000259" key="3">
    <source>
        <dbReference type="Pfam" id="PF16495"/>
    </source>
</evidence>
<accession>K0T450</accession>
<keyword evidence="5" id="KW-1185">Reference proteome</keyword>
<evidence type="ECO:0000313" key="5">
    <source>
        <dbReference type="Proteomes" id="UP000266841"/>
    </source>
</evidence>
<feature type="compositionally biased region" description="Basic and acidic residues" evidence="2">
    <location>
        <begin position="101"/>
        <end position="140"/>
    </location>
</feature>
<feature type="coiled-coil region" evidence="1">
    <location>
        <begin position="290"/>
        <end position="322"/>
    </location>
</feature>
<feature type="domain" description="SMARCC C-terminal" evidence="3">
    <location>
        <begin position="281"/>
        <end position="345"/>
    </location>
</feature>
<name>K0T450_THAOC</name>
<dbReference type="EMBL" id="AGNL01004456">
    <property type="protein sequence ID" value="EJK73493.1"/>
    <property type="molecule type" value="Genomic_DNA"/>
</dbReference>
<feature type="compositionally biased region" description="Basic and acidic residues" evidence="2">
    <location>
        <begin position="164"/>
        <end position="176"/>
    </location>
</feature>
<dbReference type="Proteomes" id="UP000266841">
    <property type="component" value="Unassembled WGS sequence"/>
</dbReference>
<keyword evidence="1" id="KW-0175">Coiled coil</keyword>
<evidence type="ECO:0000256" key="2">
    <source>
        <dbReference type="SAM" id="MobiDB-lite"/>
    </source>
</evidence>
<reference evidence="4 5" key="1">
    <citation type="journal article" date="2012" name="Genome Biol.">
        <title>Genome and low-iron response of an oceanic diatom adapted to chronic iron limitation.</title>
        <authorList>
            <person name="Lommer M."/>
            <person name="Specht M."/>
            <person name="Roy A.S."/>
            <person name="Kraemer L."/>
            <person name="Andreson R."/>
            <person name="Gutowska M.A."/>
            <person name="Wolf J."/>
            <person name="Bergner S.V."/>
            <person name="Schilhabel M.B."/>
            <person name="Klostermeier U.C."/>
            <person name="Beiko R.G."/>
            <person name="Rosenstiel P."/>
            <person name="Hippler M."/>
            <person name="Laroche J."/>
        </authorList>
    </citation>
    <scope>NUCLEOTIDE SEQUENCE [LARGE SCALE GENOMIC DNA]</scope>
    <source>
        <strain evidence="4 5">CCMP1005</strain>
    </source>
</reference>
<organism evidence="4 5">
    <name type="scientific">Thalassiosira oceanica</name>
    <name type="common">Marine diatom</name>
    <dbReference type="NCBI Taxonomy" id="159749"/>
    <lineage>
        <taxon>Eukaryota</taxon>
        <taxon>Sar</taxon>
        <taxon>Stramenopiles</taxon>
        <taxon>Ochrophyta</taxon>
        <taxon>Bacillariophyta</taxon>
        <taxon>Coscinodiscophyceae</taxon>
        <taxon>Thalassiosirophycidae</taxon>
        <taxon>Thalassiosirales</taxon>
        <taxon>Thalassiosiraceae</taxon>
        <taxon>Thalassiosira</taxon>
    </lineage>
</organism>
<evidence type="ECO:0000313" key="4">
    <source>
        <dbReference type="EMBL" id="EJK73493.1"/>
    </source>
</evidence>
<feature type="non-terminal residue" evidence="4">
    <location>
        <position position="1"/>
    </location>
</feature>
<dbReference type="InterPro" id="IPR032451">
    <property type="entry name" value="SMARCC_C"/>
</dbReference>
<dbReference type="AlphaFoldDB" id="K0T450"/>
<feature type="region of interest" description="Disordered" evidence="2">
    <location>
        <begin position="1"/>
        <end position="176"/>
    </location>
</feature>
<protein>
    <recommendedName>
        <fullName evidence="3">SMARCC C-terminal domain-containing protein</fullName>
    </recommendedName>
</protein>
<evidence type="ECO:0000256" key="1">
    <source>
        <dbReference type="SAM" id="Coils"/>
    </source>
</evidence>
<comment type="caution">
    <text evidence="4">The sequence shown here is derived from an EMBL/GenBank/DDBJ whole genome shotgun (WGS) entry which is preliminary data.</text>
</comment>